<evidence type="ECO:0000313" key="1">
    <source>
        <dbReference type="EMBL" id="TVT27434.1"/>
    </source>
</evidence>
<gene>
    <name evidence="1" type="ORF">FO441_09590</name>
</gene>
<dbReference type="Proteomes" id="UP000315103">
    <property type="component" value="Unassembled WGS sequence"/>
</dbReference>
<protein>
    <submittedName>
        <fullName evidence="1">DUF2187 domain-containing protein</fullName>
    </submittedName>
</protein>
<proteinExistence type="predicted"/>
<dbReference type="AlphaFoldDB" id="A0A558AT36"/>
<comment type="caution">
    <text evidence="1">The sequence shown here is derived from an EMBL/GenBank/DDBJ whole genome shotgun (WGS) entry which is preliminary data.</text>
</comment>
<organism evidence="1 2">
    <name type="scientific">Salinicoccus cyprini</name>
    <dbReference type="NCBI Taxonomy" id="2493691"/>
    <lineage>
        <taxon>Bacteria</taxon>
        <taxon>Bacillati</taxon>
        <taxon>Bacillota</taxon>
        <taxon>Bacilli</taxon>
        <taxon>Bacillales</taxon>
        <taxon>Staphylococcaceae</taxon>
        <taxon>Salinicoccus</taxon>
    </lineage>
</organism>
<evidence type="ECO:0000313" key="2">
    <source>
        <dbReference type="Proteomes" id="UP000315103"/>
    </source>
</evidence>
<reference evidence="1 2" key="1">
    <citation type="submission" date="2019-07" db="EMBL/GenBank/DDBJ databases">
        <title>Salinicoccus cyprini sp. nov., isolated from gastro-intestinal tract of mirror carp, Cyprinus carpio var. specularis, collected from Gobind Sagar Reservoir, Himachal Pradesh, India.</title>
        <authorList>
            <person name="Talwar C."/>
            <person name="Singh A.K."/>
            <person name="Lal R."/>
            <person name="Negi R.K."/>
        </authorList>
    </citation>
    <scope>NUCLEOTIDE SEQUENCE [LARGE SCALE GENOMIC DNA]</scope>
    <source>
        <strain evidence="1 2">CT19</strain>
    </source>
</reference>
<dbReference type="EMBL" id="VMSJ01000004">
    <property type="protein sequence ID" value="TVT27434.1"/>
    <property type="molecule type" value="Genomic_DNA"/>
</dbReference>
<name>A0A558AT36_9STAP</name>
<sequence length="42" mass="4521">MEAAKVGNIVEFDDMRGEVEKVNENSVIVNGVSGLLGVGEWE</sequence>
<dbReference type="InterPro" id="IPR018690">
    <property type="entry name" value="DUF2187"/>
</dbReference>
<keyword evidence="2" id="KW-1185">Reference proteome</keyword>
<dbReference type="Pfam" id="PF09953">
    <property type="entry name" value="DUF2187"/>
    <property type="match status" value="1"/>
</dbReference>
<accession>A0A558AT36</accession>